<gene>
    <name evidence="4" type="ORF">JV46_16570</name>
</gene>
<dbReference type="UniPathway" id="UPA00060">
    <property type="reaction ID" value="UER00138"/>
</dbReference>
<protein>
    <recommendedName>
        <fullName evidence="2">hydroxymethylpyrimidine kinase</fullName>
        <ecNumber evidence="2">2.7.1.49</ecNumber>
    </recommendedName>
</protein>
<dbReference type="OrthoDB" id="9810880at2"/>
<feature type="domain" description="Pyridoxamine kinase/Phosphomethylpyrimidine kinase" evidence="3">
    <location>
        <begin position="26"/>
        <end position="261"/>
    </location>
</feature>
<proteinExistence type="predicted"/>
<organism evidence="4 5">
    <name type="scientific">Solemya velum gill symbiont</name>
    <dbReference type="NCBI Taxonomy" id="2340"/>
    <lineage>
        <taxon>Bacteria</taxon>
        <taxon>Pseudomonadati</taxon>
        <taxon>Pseudomonadota</taxon>
        <taxon>Gammaproteobacteria</taxon>
        <taxon>sulfur-oxidizing symbionts</taxon>
    </lineage>
</organism>
<dbReference type="GO" id="GO:0005829">
    <property type="term" value="C:cytosol"/>
    <property type="evidence" value="ECO:0007669"/>
    <property type="project" value="TreeGrafter"/>
</dbReference>
<dbReference type="PATRIC" id="fig|2340.3.peg.886"/>
<keyword evidence="4" id="KW-0418">Kinase</keyword>
<dbReference type="Pfam" id="PF08543">
    <property type="entry name" value="Phos_pyr_kin"/>
    <property type="match status" value="1"/>
</dbReference>
<dbReference type="GO" id="GO:0009228">
    <property type="term" value="P:thiamine biosynthetic process"/>
    <property type="evidence" value="ECO:0007669"/>
    <property type="project" value="InterPro"/>
</dbReference>
<dbReference type="PANTHER" id="PTHR20858:SF17">
    <property type="entry name" value="HYDROXYMETHYLPYRIMIDINE_PHOSPHOMETHYLPYRIMIDINE KINASE THI20-RELATED"/>
    <property type="match status" value="1"/>
</dbReference>
<dbReference type="Gene3D" id="3.40.1190.20">
    <property type="match status" value="1"/>
</dbReference>
<dbReference type="PANTHER" id="PTHR20858">
    <property type="entry name" value="PHOSPHOMETHYLPYRIMIDINE KINASE"/>
    <property type="match status" value="1"/>
</dbReference>
<keyword evidence="4" id="KW-0808">Transferase</keyword>
<evidence type="ECO:0000313" key="5">
    <source>
        <dbReference type="Proteomes" id="UP000030856"/>
    </source>
</evidence>
<sequence length="271" mass="28173">MQDMSQQSEEITAARRATVLAIGGHDAGGGAGISADIETISALGSHPLTLITALTVQDTSSMSALEPVDPSIMLRQFDAIHADITIDVVKIGMLGSFDALAAVMTMLDQLEGVPVVFDPVLAAGGGGEAGSKALQEAIVSALLPRCFLLTPNTIEARRLGGSDDLLRAADNLLATGVNNLLLTGSHEDGDEIVHSWHSNDAESESWQWQRLPGEYHGSGCTLASAIAAFIARGMPLKMALGLAQAFAYDALQRGYRIGSGQLIPGRAGGAQ</sequence>
<dbReference type="Proteomes" id="UP000030856">
    <property type="component" value="Unassembled WGS sequence"/>
</dbReference>
<dbReference type="GO" id="GO:0009229">
    <property type="term" value="P:thiamine diphosphate biosynthetic process"/>
    <property type="evidence" value="ECO:0007669"/>
    <property type="project" value="UniProtKB-UniPathway"/>
</dbReference>
<dbReference type="eggNOG" id="COG0351">
    <property type="taxonomic scope" value="Bacteria"/>
</dbReference>
<evidence type="ECO:0000256" key="2">
    <source>
        <dbReference type="ARBA" id="ARBA00012135"/>
    </source>
</evidence>
<dbReference type="EMBL" id="JRAA01000001">
    <property type="protein sequence ID" value="KHF26374.1"/>
    <property type="molecule type" value="Genomic_DNA"/>
</dbReference>
<dbReference type="GO" id="GO:0008972">
    <property type="term" value="F:phosphomethylpyrimidine kinase activity"/>
    <property type="evidence" value="ECO:0007669"/>
    <property type="project" value="InterPro"/>
</dbReference>
<dbReference type="EC" id="2.7.1.49" evidence="2"/>
<dbReference type="RefSeq" id="WP_052132036.1">
    <property type="nucleotide sequence ID" value="NZ_JRAA01000001.1"/>
</dbReference>
<accession>A0A0B0HES1</accession>
<evidence type="ECO:0000259" key="3">
    <source>
        <dbReference type="Pfam" id="PF08543"/>
    </source>
</evidence>
<comment type="pathway">
    <text evidence="1">Cofactor biosynthesis; thiamine diphosphate biosynthesis.</text>
</comment>
<dbReference type="InterPro" id="IPR029056">
    <property type="entry name" value="Ribokinase-like"/>
</dbReference>
<keyword evidence="5" id="KW-1185">Reference proteome</keyword>
<dbReference type="AlphaFoldDB" id="A0A0B0HES1"/>
<dbReference type="InterPro" id="IPR004399">
    <property type="entry name" value="HMP/HMP-P_kinase_dom"/>
</dbReference>
<reference evidence="4 5" key="1">
    <citation type="journal article" date="2014" name="BMC Genomics">
        <title>The genome of the intracellular bacterium of the coastal bivalve, Solemya velum: a blueprint for thriving in and out of symbiosis.</title>
        <authorList>
            <person name="Dmytrenko O."/>
            <person name="Russell S.L."/>
            <person name="Loo W.T."/>
            <person name="Fontanez K.M."/>
            <person name="Liao L."/>
            <person name="Roeselers G."/>
            <person name="Sharma R."/>
            <person name="Stewart F.J."/>
            <person name="Newton I.L."/>
            <person name="Woyke T."/>
            <person name="Wu D."/>
            <person name="Lang J.M."/>
            <person name="Eisen J.A."/>
            <person name="Cavanaugh C.M."/>
        </authorList>
    </citation>
    <scope>NUCLEOTIDE SEQUENCE [LARGE SCALE GENOMIC DNA]</scope>
    <source>
        <strain evidence="4 5">WH</strain>
    </source>
</reference>
<dbReference type="CDD" id="cd01169">
    <property type="entry name" value="HMPP_kinase"/>
    <property type="match status" value="1"/>
</dbReference>
<evidence type="ECO:0000313" key="4">
    <source>
        <dbReference type="EMBL" id="KHF26374.1"/>
    </source>
</evidence>
<evidence type="ECO:0000256" key="1">
    <source>
        <dbReference type="ARBA" id="ARBA00004948"/>
    </source>
</evidence>
<dbReference type="STRING" id="2340.JV46_16570"/>
<name>A0A0B0HES1_SOVGS</name>
<dbReference type="InterPro" id="IPR013749">
    <property type="entry name" value="PM/HMP-P_kinase-1"/>
</dbReference>
<comment type="caution">
    <text evidence="4">The sequence shown here is derived from an EMBL/GenBank/DDBJ whole genome shotgun (WGS) entry which is preliminary data.</text>
</comment>
<dbReference type="SUPFAM" id="SSF53613">
    <property type="entry name" value="Ribokinase-like"/>
    <property type="match status" value="1"/>
</dbReference>
<dbReference type="GO" id="GO:0008902">
    <property type="term" value="F:hydroxymethylpyrimidine kinase activity"/>
    <property type="evidence" value="ECO:0007669"/>
    <property type="project" value="UniProtKB-EC"/>
</dbReference>